<dbReference type="SUPFAM" id="SSF51338">
    <property type="entry name" value="Composite domain of metallo-dependent hydrolases"/>
    <property type="match status" value="1"/>
</dbReference>
<evidence type="ECO:0000256" key="2">
    <source>
        <dbReference type="ARBA" id="ARBA00022723"/>
    </source>
</evidence>
<dbReference type="Proteomes" id="UP000215059">
    <property type="component" value="Unassembled WGS sequence"/>
</dbReference>
<keyword evidence="7" id="KW-0963">Cytoplasm</keyword>
<feature type="binding site" evidence="7">
    <location>
        <position position="86"/>
    </location>
    <ligand>
        <name>4-imidazolone-5-propanoate</name>
        <dbReference type="ChEBI" id="CHEBI:77893"/>
    </ligand>
</feature>
<comment type="caution">
    <text evidence="9">The sequence shown here is derived from an EMBL/GenBank/DDBJ whole genome shotgun (WGS) entry which is preliminary data.</text>
</comment>
<dbReference type="RefSeq" id="WP_094251594.1">
    <property type="nucleotide sequence ID" value="NZ_JBHLXL010000001.1"/>
</dbReference>
<dbReference type="GO" id="GO:0005506">
    <property type="term" value="F:iron ion binding"/>
    <property type="evidence" value="ECO:0007669"/>
    <property type="project" value="UniProtKB-UniRule"/>
</dbReference>
<evidence type="ECO:0000256" key="1">
    <source>
        <dbReference type="ARBA" id="ARBA00012864"/>
    </source>
</evidence>
<proteinExistence type="inferred from homology"/>
<dbReference type="HAMAP" id="MF_00372">
    <property type="entry name" value="HutI"/>
    <property type="match status" value="1"/>
</dbReference>
<keyword evidence="4 7" id="KW-0369">Histidine metabolism</keyword>
<feature type="binding site" evidence="7">
    <location>
        <position position="79"/>
    </location>
    <ligand>
        <name>Fe(3+)</name>
        <dbReference type="ChEBI" id="CHEBI:29034"/>
    </ligand>
</feature>
<dbReference type="GO" id="GO:0019556">
    <property type="term" value="P:L-histidine catabolic process to glutamate and formamide"/>
    <property type="evidence" value="ECO:0007669"/>
    <property type="project" value="UniProtKB-UniRule"/>
</dbReference>
<dbReference type="GO" id="GO:0008270">
    <property type="term" value="F:zinc ion binding"/>
    <property type="evidence" value="ECO:0007669"/>
    <property type="project" value="UniProtKB-UniRule"/>
</dbReference>
<dbReference type="GO" id="GO:0050480">
    <property type="term" value="F:imidazolonepropionase activity"/>
    <property type="evidence" value="ECO:0007669"/>
    <property type="project" value="UniProtKB-UniRule"/>
</dbReference>
<comment type="pathway">
    <text evidence="7">Amino-acid degradation; L-histidine degradation into L-glutamate; N-formimidoyl-L-glutamate from L-histidine: step 3/3.</text>
</comment>
<feature type="binding site" evidence="7">
    <location>
        <position position="321"/>
    </location>
    <ligand>
        <name>Zn(2+)</name>
        <dbReference type="ChEBI" id="CHEBI:29105"/>
    </ligand>
</feature>
<dbReference type="EMBL" id="NOII01000001">
    <property type="protein sequence ID" value="OYD59632.1"/>
    <property type="molecule type" value="Genomic_DNA"/>
</dbReference>
<evidence type="ECO:0000256" key="6">
    <source>
        <dbReference type="ARBA" id="ARBA00023004"/>
    </source>
</evidence>
<dbReference type="FunFam" id="3.20.20.140:FF:000007">
    <property type="entry name" value="Imidazolonepropionase"/>
    <property type="match status" value="1"/>
</dbReference>
<dbReference type="Gene3D" id="2.30.40.10">
    <property type="entry name" value="Urease, subunit C, domain 1"/>
    <property type="match status" value="1"/>
</dbReference>
<dbReference type="InterPro" id="IPR032466">
    <property type="entry name" value="Metal_Hydrolase"/>
</dbReference>
<feature type="domain" description="Amidohydrolase-related" evidence="8">
    <location>
        <begin position="69"/>
        <end position="407"/>
    </location>
</feature>
<dbReference type="GO" id="GO:0019557">
    <property type="term" value="P:L-histidine catabolic process to glutamate and formate"/>
    <property type="evidence" value="ECO:0007669"/>
    <property type="project" value="UniProtKB-UniPathway"/>
</dbReference>
<dbReference type="InterPro" id="IPR005920">
    <property type="entry name" value="HutI"/>
</dbReference>
<dbReference type="EC" id="3.5.2.7" evidence="1 7"/>
<name>A0A235FEJ0_9BACL</name>
<keyword evidence="3 7" id="KW-0378">Hydrolase</keyword>
<comment type="similarity">
    <text evidence="7">Belongs to the metallo-dependent hydrolases superfamily. HutI family.</text>
</comment>
<dbReference type="GO" id="GO:0005737">
    <property type="term" value="C:cytoplasm"/>
    <property type="evidence" value="ECO:0007669"/>
    <property type="project" value="UniProtKB-SubCell"/>
</dbReference>
<keyword evidence="5 7" id="KW-0862">Zinc</keyword>
<dbReference type="CDD" id="cd01296">
    <property type="entry name" value="Imidazolone-5PH"/>
    <property type="match status" value="1"/>
</dbReference>
<evidence type="ECO:0000313" key="9">
    <source>
        <dbReference type="EMBL" id="OYD59632.1"/>
    </source>
</evidence>
<feature type="binding site" evidence="7">
    <location>
        <position position="246"/>
    </location>
    <ligand>
        <name>Zn(2+)</name>
        <dbReference type="ChEBI" id="CHEBI:29105"/>
    </ligand>
</feature>
<dbReference type="NCBIfam" id="TIGR01224">
    <property type="entry name" value="hutI"/>
    <property type="match status" value="1"/>
</dbReference>
<feature type="binding site" evidence="7">
    <location>
        <position position="323"/>
    </location>
    <ligand>
        <name>N-formimidoyl-L-glutamate</name>
        <dbReference type="ChEBI" id="CHEBI:58928"/>
    </ligand>
</feature>
<feature type="binding site" evidence="7">
    <location>
        <position position="326"/>
    </location>
    <ligand>
        <name>4-imidazolone-5-propanoate</name>
        <dbReference type="ChEBI" id="CHEBI:77893"/>
    </ligand>
</feature>
<dbReference type="Gene3D" id="3.20.20.140">
    <property type="entry name" value="Metal-dependent hydrolases"/>
    <property type="match status" value="1"/>
</dbReference>
<feature type="binding site" evidence="7">
    <location>
        <position position="246"/>
    </location>
    <ligand>
        <name>Fe(3+)</name>
        <dbReference type="ChEBI" id="CHEBI:29034"/>
    </ligand>
</feature>
<dbReference type="Pfam" id="PF01979">
    <property type="entry name" value="Amidohydro_1"/>
    <property type="match status" value="1"/>
</dbReference>
<evidence type="ECO:0000259" key="8">
    <source>
        <dbReference type="Pfam" id="PF01979"/>
    </source>
</evidence>
<evidence type="ECO:0000256" key="7">
    <source>
        <dbReference type="HAMAP-Rule" id="MF_00372"/>
    </source>
</evidence>
<dbReference type="PANTHER" id="PTHR42752:SF1">
    <property type="entry name" value="IMIDAZOLONEPROPIONASE-RELATED"/>
    <property type="match status" value="1"/>
</dbReference>
<dbReference type="PANTHER" id="PTHR42752">
    <property type="entry name" value="IMIDAZOLONEPROPIONASE"/>
    <property type="match status" value="1"/>
</dbReference>
<comment type="catalytic activity">
    <reaction evidence="7">
        <text>4-imidazolone-5-propanoate + H2O = N-formimidoyl-L-glutamate</text>
        <dbReference type="Rhea" id="RHEA:23660"/>
        <dbReference type="ChEBI" id="CHEBI:15377"/>
        <dbReference type="ChEBI" id="CHEBI:58928"/>
        <dbReference type="ChEBI" id="CHEBI:77893"/>
        <dbReference type="EC" id="3.5.2.7"/>
    </reaction>
</comment>
<evidence type="ECO:0000313" key="10">
    <source>
        <dbReference type="Proteomes" id="UP000215059"/>
    </source>
</evidence>
<feature type="binding site" evidence="7">
    <location>
        <position position="77"/>
    </location>
    <ligand>
        <name>Fe(3+)</name>
        <dbReference type="ChEBI" id="CHEBI:29034"/>
    </ligand>
</feature>
<feature type="binding site" evidence="7">
    <location>
        <position position="149"/>
    </location>
    <ligand>
        <name>4-imidazolone-5-propanoate</name>
        <dbReference type="ChEBI" id="CHEBI:77893"/>
    </ligand>
</feature>
<keyword evidence="6 7" id="KW-0408">Iron</keyword>
<feature type="binding site" evidence="7">
    <location>
        <position position="249"/>
    </location>
    <ligand>
        <name>4-imidazolone-5-propanoate</name>
        <dbReference type="ChEBI" id="CHEBI:77893"/>
    </ligand>
</feature>
<dbReference type="OrthoDB" id="9776455at2"/>
<comment type="subcellular location">
    <subcellularLocation>
        <location evidence="7">Cytoplasm</location>
    </subcellularLocation>
</comment>
<evidence type="ECO:0000256" key="5">
    <source>
        <dbReference type="ARBA" id="ARBA00022833"/>
    </source>
</evidence>
<gene>
    <name evidence="7" type="primary">hutI</name>
    <name evidence="9" type="ORF">CGZ90_07030</name>
</gene>
<dbReference type="InterPro" id="IPR006680">
    <property type="entry name" value="Amidohydro-rel"/>
</dbReference>
<dbReference type="InterPro" id="IPR011059">
    <property type="entry name" value="Metal-dep_hydrolase_composite"/>
</dbReference>
<reference evidence="9 10" key="1">
    <citation type="submission" date="2017-07" db="EMBL/GenBank/DDBJ databases">
        <title>Fictibacillus sp. nov. GDSW-R2A3 Genome sequencing and assembly.</title>
        <authorList>
            <person name="Mayilraj S."/>
        </authorList>
    </citation>
    <scope>NUCLEOTIDE SEQUENCE [LARGE SCALE GENOMIC DNA]</scope>
    <source>
        <strain evidence="9 10">GDSW-R2A3</strain>
    </source>
</reference>
<accession>A0A235FEJ0</accession>
<feature type="binding site" evidence="7">
    <location>
        <position position="77"/>
    </location>
    <ligand>
        <name>Zn(2+)</name>
        <dbReference type="ChEBI" id="CHEBI:29105"/>
    </ligand>
</feature>
<dbReference type="UniPathway" id="UPA00379">
    <property type="reaction ID" value="UER00551"/>
</dbReference>
<protein>
    <recommendedName>
        <fullName evidence="1 7">Imidazolonepropionase</fullName>
        <ecNumber evidence="1 7">3.5.2.7</ecNumber>
    </recommendedName>
    <alternativeName>
        <fullName evidence="7">Imidazolone-5-propionate hydrolase</fullName>
    </alternativeName>
</protein>
<feature type="binding site" evidence="7">
    <location>
        <position position="321"/>
    </location>
    <ligand>
        <name>Fe(3+)</name>
        <dbReference type="ChEBI" id="CHEBI:29034"/>
    </ligand>
</feature>
<sequence>MLDILIHSCQVIAPQSSRGPLKGEEMAELHVIENGAVGIKDGKIAFVGTAEEAAGLQAAEKIDASGKLLSPGLVDPHTHLVFGGSREHEMALKQQGVPYLDILAQGGGIHSTVRSTKQASHEDLYEKGFFHLNRCLSYGVTTMEVKSGYGLDRETELKQLETAVKLNENHPIDIVSTFLGAHAIPEEYRGRPEAFLEEMLTLLPEIKQRNLAEFVDIFCETGVFTVEQSKRYLEKAKAYGFGVKIHADEIDPLGGTEMACEIGAVSADHLVGASEEGVRMLGETDTIAVLLPGTTFYLNKDSFAPARSIIESGGAVALSTDFNPGSSPTENIQFIMTLAALKLKLKPEEIWNAVTVNAAHAIGRGETAGSLEIGRDADLVLWDAPNYHYIPYHYGVNHVNTVWKKGKKAAERKETYAIHSIS</sequence>
<evidence type="ECO:0000256" key="3">
    <source>
        <dbReference type="ARBA" id="ARBA00022801"/>
    </source>
</evidence>
<keyword evidence="2 7" id="KW-0479">Metal-binding</keyword>
<dbReference type="SUPFAM" id="SSF51556">
    <property type="entry name" value="Metallo-dependent hydrolases"/>
    <property type="match status" value="1"/>
</dbReference>
<feature type="binding site" evidence="7">
    <location>
        <position position="182"/>
    </location>
    <ligand>
        <name>4-imidazolone-5-propanoate</name>
        <dbReference type="ChEBI" id="CHEBI:77893"/>
    </ligand>
</feature>
<organism evidence="9 10">
    <name type="scientific">Fictibacillus aquaticus</name>
    <dbReference type="NCBI Taxonomy" id="2021314"/>
    <lineage>
        <taxon>Bacteria</taxon>
        <taxon>Bacillati</taxon>
        <taxon>Bacillota</taxon>
        <taxon>Bacilli</taxon>
        <taxon>Bacillales</taxon>
        <taxon>Fictibacillaceae</taxon>
        <taxon>Fictibacillus</taxon>
    </lineage>
</organism>
<evidence type="ECO:0000256" key="4">
    <source>
        <dbReference type="ARBA" id="ARBA00022808"/>
    </source>
</evidence>
<keyword evidence="10" id="KW-1185">Reference proteome</keyword>
<comment type="function">
    <text evidence="7">Catalyzes the hydrolytic cleavage of the carbon-nitrogen bond in imidazolone-5-propanoate to yield N-formimidoyl-L-glutamate. It is the third step in the universal histidine degradation pathway.</text>
</comment>
<comment type="cofactor">
    <cofactor evidence="7">
        <name>Zn(2+)</name>
        <dbReference type="ChEBI" id="CHEBI:29105"/>
    </cofactor>
    <cofactor evidence="7">
        <name>Fe(3+)</name>
        <dbReference type="ChEBI" id="CHEBI:29034"/>
    </cofactor>
    <text evidence="7">Binds 1 zinc or iron ion per subunit.</text>
</comment>
<feature type="binding site" evidence="7">
    <location>
        <position position="149"/>
    </location>
    <ligand>
        <name>N-formimidoyl-L-glutamate</name>
        <dbReference type="ChEBI" id="CHEBI:58928"/>
    </ligand>
</feature>
<dbReference type="AlphaFoldDB" id="A0A235FEJ0"/>
<feature type="binding site" evidence="7">
    <location>
        <position position="325"/>
    </location>
    <ligand>
        <name>N-formimidoyl-L-glutamate</name>
        <dbReference type="ChEBI" id="CHEBI:58928"/>
    </ligand>
</feature>
<feature type="binding site" evidence="7">
    <location>
        <position position="79"/>
    </location>
    <ligand>
        <name>Zn(2+)</name>
        <dbReference type="ChEBI" id="CHEBI:29105"/>
    </ligand>
</feature>